<keyword evidence="3" id="KW-1185">Reference proteome</keyword>
<dbReference type="AlphaFoldDB" id="A0A6N9PYI6"/>
<evidence type="ECO:0000313" key="3">
    <source>
        <dbReference type="Proteomes" id="UP000448943"/>
    </source>
</evidence>
<dbReference type="InterPro" id="IPR036582">
    <property type="entry name" value="Mao_N_sf"/>
</dbReference>
<accession>A0A6N9PYI6</accession>
<evidence type="ECO:0000313" key="2">
    <source>
        <dbReference type="EMBL" id="NBI28027.1"/>
    </source>
</evidence>
<gene>
    <name evidence="2" type="ORF">ERL59_03510</name>
</gene>
<protein>
    <submittedName>
        <fullName evidence="2">Copper amine oxidase N-terminal domain-containing protein</fullName>
    </submittedName>
</protein>
<dbReference type="Proteomes" id="UP000448943">
    <property type="component" value="Unassembled WGS sequence"/>
</dbReference>
<evidence type="ECO:0000259" key="1">
    <source>
        <dbReference type="Pfam" id="PF07833"/>
    </source>
</evidence>
<reference evidence="2 3" key="1">
    <citation type="submission" date="2019-01" db="EMBL/GenBank/DDBJ databases">
        <title>Chengkuizengella sp. nov., isolated from deep-sea sediment of East Pacific Ocean.</title>
        <authorList>
            <person name="Yang J."/>
            <person name="Lai Q."/>
            <person name="Shao Z."/>
        </authorList>
    </citation>
    <scope>NUCLEOTIDE SEQUENCE [LARGE SCALE GENOMIC DNA]</scope>
    <source>
        <strain evidence="2 3">YPA3-1-1</strain>
    </source>
</reference>
<proteinExistence type="predicted"/>
<name>A0A6N9PYI6_9BACL</name>
<feature type="domain" description="Copper amine oxidase-like N-terminal" evidence="1">
    <location>
        <begin position="430"/>
        <end position="532"/>
    </location>
</feature>
<organism evidence="2 3">
    <name type="scientific">Chengkuizengella marina</name>
    <dbReference type="NCBI Taxonomy" id="2507566"/>
    <lineage>
        <taxon>Bacteria</taxon>
        <taxon>Bacillati</taxon>
        <taxon>Bacillota</taxon>
        <taxon>Bacilli</taxon>
        <taxon>Bacillales</taxon>
        <taxon>Paenibacillaceae</taxon>
        <taxon>Chengkuizengella</taxon>
    </lineage>
</organism>
<sequence>MSLFKKEKRERISMKRNKVFSFAGVFILLMGAILTGCQSVGGVDINKALMSQFDVPTYEGSGEYSFEFIVDESEELSEDEAKMLEFLNNVKIIFSDIKVEDAFKQSMKGSIQLPALEAIPFEMVLNQHYNDLNYTFLIDGIEKPFYLGMDSIQELDDESIELLSDFEEFEQSSIDIQKLIAEFLISNAPNPSTVTVDSVEEEINGQDVDLKKVHIKIDGSELLPLLIETVQNMFEDEEELKKFIAELYDLYLPMIESFMTEEDLMDPNLQMLLNRDLAIEYIFTTLNTQVKPFVEELDVTLEEFNNDPTLSAIFSEDNYLTMDLYLDKDLNIRKQAMELVVQPEIDELSAIKGFKFYGENEMWNINGDVEIDEIDTTNAIDFMDLENASSPAFLFKEMDKKSPLYELLSLLEMNKLEVLLYPQNDKELAQLMDEPFVENGVTYAPLRYVSTELDAAVKWDGDTKQINIADSINGKELVFTIDSNEVLVDGEVVQLETNVMIIDGKSFVPLRFIVENLDSEIYYDQDIKRITITKEY</sequence>
<dbReference type="SUPFAM" id="SSF55383">
    <property type="entry name" value="Copper amine oxidase, domain N"/>
    <property type="match status" value="1"/>
</dbReference>
<dbReference type="Gene3D" id="3.30.457.10">
    <property type="entry name" value="Copper amine oxidase-like, N-terminal domain"/>
    <property type="match status" value="1"/>
</dbReference>
<dbReference type="EMBL" id="SIJB01000007">
    <property type="protein sequence ID" value="NBI28027.1"/>
    <property type="molecule type" value="Genomic_DNA"/>
</dbReference>
<dbReference type="InterPro" id="IPR012854">
    <property type="entry name" value="Cu_amine_oxidase-like_N"/>
</dbReference>
<comment type="caution">
    <text evidence="2">The sequence shown here is derived from an EMBL/GenBank/DDBJ whole genome shotgun (WGS) entry which is preliminary data.</text>
</comment>
<dbReference type="Pfam" id="PF07833">
    <property type="entry name" value="Cu_amine_oxidN1"/>
    <property type="match status" value="1"/>
</dbReference>